<evidence type="ECO:0000256" key="6">
    <source>
        <dbReference type="ARBA" id="ARBA00022840"/>
    </source>
</evidence>
<evidence type="ECO:0000259" key="10">
    <source>
        <dbReference type="PROSITE" id="PS50011"/>
    </source>
</evidence>
<protein>
    <recommendedName>
        <fullName evidence="1">non-specific serine/threonine protein kinase</fullName>
        <ecNumber evidence="1">2.7.11.1</ecNumber>
    </recommendedName>
</protein>
<keyword evidence="3" id="KW-0808">Transferase</keyword>
<gene>
    <name evidence="11" type="ORF">QBC34DRAFT_310408</name>
</gene>
<feature type="region of interest" description="Disordered" evidence="9">
    <location>
        <begin position="564"/>
        <end position="654"/>
    </location>
</feature>
<evidence type="ECO:0000256" key="4">
    <source>
        <dbReference type="ARBA" id="ARBA00022741"/>
    </source>
</evidence>
<dbReference type="PROSITE" id="PS50011">
    <property type="entry name" value="PROTEIN_KINASE_DOM"/>
    <property type="match status" value="1"/>
</dbReference>
<dbReference type="SMART" id="SM00220">
    <property type="entry name" value="S_TKc"/>
    <property type="match status" value="1"/>
</dbReference>
<dbReference type="EC" id="2.7.11.1" evidence="1"/>
<name>A0AAV9G5M4_9PEZI</name>
<evidence type="ECO:0000313" key="11">
    <source>
        <dbReference type="EMBL" id="KAK4443753.1"/>
    </source>
</evidence>
<reference evidence="11" key="2">
    <citation type="submission" date="2023-05" db="EMBL/GenBank/DDBJ databases">
        <authorList>
            <consortium name="Lawrence Berkeley National Laboratory"/>
            <person name="Steindorff A."/>
            <person name="Hensen N."/>
            <person name="Bonometti L."/>
            <person name="Westerberg I."/>
            <person name="Brannstrom I.O."/>
            <person name="Guillou S."/>
            <person name="Cros-Aarteil S."/>
            <person name="Calhoun S."/>
            <person name="Haridas S."/>
            <person name="Kuo A."/>
            <person name="Mondo S."/>
            <person name="Pangilinan J."/>
            <person name="Riley R."/>
            <person name="Labutti K."/>
            <person name="Andreopoulos B."/>
            <person name="Lipzen A."/>
            <person name="Chen C."/>
            <person name="Yanf M."/>
            <person name="Daum C."/>
            <person name="Ng V."/>
            <person name="Clum A."/>
            <person name="Ohm R."/>
            <person name="Martin F."/>
            <person name="Silar P."/>
            <person name="Natvig D."/>
            <person name="Lalanne C."/>
            <person name="Gautier V."/>
            <person name="Ament-Velasquez S.L."/>
            <person name="Kruys A."/>
            <person name="Hutchinson M.I."/>
            <person name="Powell A.J."/>
            <person name="Barry K."/>
            <person name="Miller A.N."/>
            <person name="Grigoriev I.V."/>
            <person name="Debuchy R."/>
            <person name="Gladieux P."/>
            <person name="Thoren M.H."/>
            <person name="Johannesson H."/>
        </authorList>
    </citation>
    <scope>NUCLEOTIDE SEQUENCE</scope>
    <source>
        <strain evidence="11">PSN243</strain>
    </source>
</reference>
<keyword evidence="4" id="KW-0547">Nucleotide-binding</keyword>
<feature type="compositionally biased region" description="Low complexity" evidence="9">
    <location>
        <begin position="799"/>
        <end position="814"/>
    </location>
</feature>
<feature type="compositionally biased region" description="Pro residues" evidence="9">
    <location>
        <begin position="598"/>
        <end position="609"/>
    </location>
</feature>
<dbReference type="SUPFAM" id="SSF56112">
    <property type="entry name" value="Protein kinase-like (PK-like)"/>
    <property type="match status" value="1"/>
</dbReference>
<evidence type="ECO:0000256" key="2">
    <source>
        <dbReference type="ARBA" id="ARBA00022527"/>
    </source>
</evidence>
<comment type="catalytic activity">
    <reaction evidence="7">
        <text>L-threonyl-[protein] + ATP = O-phospho-L-threonyl-[protein] + ADP + H(+)</text>
        <dbReference type="Rhea" id="RHEA:46608"/>
        <dbReference type="Rhea" id="RHEA-COMP:11060"/>
        <dbReference type="Rhea" id="RHEA-COMP:11605"/>
        <dbReference type="ChEBI" id="CHEBI:15378"/>
        <dbReference type="ChEBI" id="CHEBI:30013"/>
        <dbReference type="ChEBI" id="CHEBI:30616"/>
        <dbReference type="ChEBI" id="CHEBI:61977"/>
        <dbReference type="ChEBI" id="CHEBI:456216"/>
        <dbReference type="EC" id="2.7.11.1"/>
    </reaction>
</comment>
<feature type="region of interest" description="Disordered" evidence="9">
    <location>
        <begin position="799"/>
        <end position="823"/>
    </location>
</feature>
<dbReference type="PANTHER" id="PTHR43671:SF98">
    <property type="entry name" value="SERINE_THREONINE-PROTEIN KINASE NEK11"/>
    <property type="match status" value="1"/>
</dbReference>
<feature type="region of interest" description="Disordered" evidence="9">
    <location>
        <begin position="1"/>
        <end position="31"/>
    </location>
</feature>
<comment type="caution">
    <text evidence="11">The sequence shown here is derived from an EMBL/GenBank/DDBJ whole genome shotgun (WGS) entry which is preliminary data.</text>
</comment>
<feature type="compositionally biased region" description="Low complexity" evidence="9">
    <location>
        <begin position="14"/>
        <end position="25"/>
    </location>
</feature>
<keyword evidence="2" id="KW-0723">Serine/threonine-protein kinase</keyword>
<organism evidence="11 12">
    <name type="scientific">Podospora aff. communis PSN243</name>
    <dbReference type="NCBI Taxonomy" id="3040156"/>
    <lineage>
        <taxon>Eukaryota</taxon>
        <taxon>Fungi</taxon>
        <taxon>Dikarya</taxon>
        <taxon>Ascomycota</taxon>
        <taxon>Pezizomycotina</taxon>
        <taxon>Sordariomycetes</taxon>
        <taxon>Sordariomycetidae</taxon>
        <taxon>Sordariales</taxon>
        <taxon>Podosporaceae</taxon>
        <taxon>Podospora</taxon>
    </lineage>
</organism>
<dbReference type="Gene3D" id="1.10.510.10">
    <property type="entry name" value="Transferase(Phosphotransferase) domain 1"/>
    <property type="match status" value="1"/>
</dbReference>
<dbReference type="EMBL" id="MU865987">
    <property type="protein sequence ID" value="KAK4443753.1"/>
    <property type="molecule type" value="Genomic_DNA"/>
</dbReference>
<feature type="compositionally biased region" description="Polar residues" evidence="9">
    <location>
        <begin position="580"/>
        <end position="597"/>
    </location>
</feature>
<comment type="catalytic activity">
    <reaction evidence="8">
        <text>L-seryl-[protein] + ATP = O-phospho-L-seryl-[protein] + ADP + H(+)</text>
        <dbReference type="Rhea" id="RHEA:17989"/>
        <dbReference type="Rhea" id="RHEA-COMP:9863"/>
        <dbReference type="Rhea" id="RHEA-COMP:11604"/>
        <dbReference type="ChEBI" id="CHEBI:15378"/>
        <dbReference type="ChEBI" id="CHEBI:29999"/>
        <dbReference type="ChEBI" id="CHEBI:30616"/>
        <dbReference type="ChEBI" id="CHEBI:83421"/>
        <dbReference type="ChEBI" id="CHEBI:456216"/>
        <dbReference type="EC" id="2.7.11.1"/>
    </reaction>
</comment>
<evidence type="ECO:0000256" key="1">
    <source>
        <dbReference type="ARBA" id="ARBA00012513"/>
    </source>
</evidence>
<evidence type="ECO:0000256" key="7">
    <source>
        <dbReference type="ARBA" id="ARBA00047899"/>
    </source>
</evidence>
<dbReference type="PANTHER" id="PTHR43671">
    <property type="entry name" value="SERINE/THREONINE-PROTEIN KINASE NEK"/>
    <property type="match status" value="1"/>
</dbReference>
<proteinExistence type="predicted"/>
<accession>A0AAV9G5M4</accession>
<reference evidence="11" key="1">
    <citation type="journal article" date="2023" name="Mol. Phylogenet. Evol.">
        <title>Genome-scale phylogeny and comparative genomics of the fungal order Sordariales.</title>
        <authorList>
            <person name="Hensen N."/>
            <person name="Bonometti L."/>
            <person name="Westerberg I."/>
            <person name="Brannstrom I.O."/>
            <person name="Guillou S."/>
            <person name="Cros-Aarteil S."/>
            <person name="Calhoun S."/>
            <person name="Haridas S."/>
            <person name="Kuo A."/>
            <person name="Mondo S."/>
            <person name="Pangilinan J."/>
            <person name="Riley R."/>
            <person name="LaButti K."/>
            <person name="Andreopoulos B."/>
            <person name="Lipzen A."/>
            <person name="Chen C."/>
            <person name="Yan M."/>
            <person name="Daum C."/>
            <person name="Ng V."/>
            <person name="Clum A."/>
            <person name="Steindorff A."/>
            <person name="Ohm R.A."/>
            <person name="Martin F."/>
            <person name="Silar P."/>
            <person name="Natvig D.O."/>
            <person name="Lalanne C."/>
            <person name="Gautier V."/>
            <person name="Ament-Velasquez S.L."/>
            <person name="Kruys A."/>
            <person name="Hutchinson M.I."/>
            <person name="Powell A.J."/>
            <person name="Barry K."/>
            <person name="Miller A.N."/>
            <person name="Grigoriev I.V."/>
            <person name="Debuchy R."/>
            <person name="Gladieux P."/>
            <person name="Hiltunen Thoren M."/>
            <person name="Johannesson H."/>
        </authorList>
    </citation>
    <scope>NUCLEOTIDE SEQUENCE</scope>
    <source>
        <strain evidence="11">PSN243</strain>
    </source>
</reference>
<dbReference type="InterPro" id="IPR050660">
    <property type="entry name" value="NEK_Ser/Thr_kinase"/>
</dbReference>
<dbReference type="Proteomes" id="UP001321760">
    <property type="component" value="Unassembled WGS sequence"/>
</dbReference>
<dbReference type="CDD" id="cd00180">
    <property type="entry name" value="PKc"/>
    <property type="match status" value="1"/>
</dbReference>
<evidence type="ECO:0000256" key="9">
    <source>
        <dbReference type="SAM" id="MobiDB-lite"/>
    </source>
</evidence>
<dbReference type="InterPro" id="IPR000719">
    <property type="entry name" value="Prot_kinase_dom"/>
</dbReference>
<dbReference type="GO" id="GO:0004674">
    <property type="term" value="F:protein serine/threonine kinase activity"/>
    <property type="evidence" value="ECO:0007669"/>
    <property type="project" value="UniProtKB-KW"/>
</dbReference>
<evidence type="ECO:0000256" key="8">
    <source>
        <dbReference type="ARBA" id="ARBA00048679"/>
    </source>
</evidence>
<keyword evidence="5" id="KW-0418">Kinase</keyword>
<evidence type="ECO:0000256" key="5">
    <source>
        <dbReference type="ARBA" id="ARBA00022777"/>
    </source>
</evidence>
<dbReference type="AlphaFoldDB" id="A0AAV9G5M4"/>
<dbReference type="GO" id="GO:0005524">
    <property type="term" value="F:ATP binding"/>
    <property type="evidence" value="ECO:0007669"/>
    <property type="project" value="UniProtKB-KW"/>
</dbReference>
<keyword evidence="6" id="KW-0067">ATP-binding</keyword>
<keyword evidence="12" id="KW-1185">Reference proteome</keyword>
<evidence type="ECO:0000313" key="12">
    <source>
        <dbReference type="Proteomes" id="UP001321760"/>
    </source>
</evidence>
<feature type="domain" description="Protein kinase" evidence="10">
    <location>
        <begin position="179"/>
        <end position="520"/>
    </location>
</feature>
<dbReference type="Pfam" id="PF00069">
    <property type="entry name" value="Pkinase"/>
    <property type="match status" value="1"/>
</dbReference>
<dbReference type="InterPro" id="IPR011009">
    <property type="entry name" value="Kinase-like_dom_sf"/>
</dbReference>
<evidence type="ECO:0000256" key="3">
    <source>
        <dbReference type="ARBA" id="ARBA00022679"/>
    </source>
</evidence>
<sequence length="926" mass="103799">MSLRVNLSIPGRPRSASGASDSSSGRKSKNPQPIFEFTYHIQELKQKYSGRDGAGNRLPYIPENELKRYWTKSRVHDVCKSHAPHLTIKWEVVNQRCLRLFSILVYLDYAQYFEPLLERGLSDAKLPLTDSDIPEALRAPVFEKVLPNLLKHQWMFCPLVLDYALLTDLRLDTNHILPFREQERLADGDAAHIHCILVDGACNKLDEVHDDDILEDRKYVLKTYTENRYRPLYTNEARALTTLQQPKNENIVGYYGSFVQNGTFNLLLQFADGGNLLDYYVNTPPPTDLVDIRRFWTCLFSVFKGLHAVHRIAPSAGDGGEYRGIHQDIKPDNIILSKRPSGSPYDFCPLLADFGHSHVRVTKPEDGEEETEMGIDRQGNQTYGAPECSRHAEYLVNLPGRIPTAADIFSAGCVFSDAASWVAFGAKGRVTYRDLRAEAGKEVPGFEDPSFYACFHNAVDRSAAVDDMHDRIRDACGSKGDDLTPLVVDLVQDHMLLWDWHQRLEARQLWELFLQTAGFLEADESQVEKTDELVRTPSRRDRVKDKANRFLGNGFNRFARSMPSALQSLPSPPFSDPAGSLSSPFDDTQSNVPTQNEHPPPSPKLPPRPALESTKRFSRSLNTNLGIPGFRSRSASRNRTDASPPPAENLPSSSTAKTYLSLQEALKWRAAQSSESPRELPVDPDAHRLIRSLQSTLSGREHMFVIDTSRTMREHKKEVELVFTALSYLVKRTDLNKGAGAISLVVGTREDGSTPIVFRDNKTTKLLAELEKCSYNRMEGLMEDEFANMVEKEILPRLPSSLSSQQGEGAAAKEGNGGKGKDKVSNPLSVIVFTDGQWGTGSDGAGMQNPIRMLIETVKDRKLKRTQVMVQFLRFGESSDGIRHLRHLVKFGQENECDIVDTRPTTGNICEMLIGSLSNGRDHGDV</sequence>